<dbReference type="PANTHER" id="PTHR34222:SF43">
    <property type="entry name" value="RETROTRANSPOSON GAG DOMAIN-CONTAINING PROTEIN"/>
    <property type="match status" value="1"/>
</dbReference>
<proteinExistence type="predicted"/>
<evidence type="ECO:0000313" key="4">
    <source>
        <dbReference type="Proteomes" id="UP001370490"/>
    </source>
</evidence>
<organism evidence="3 4">
    <name type="scientific">Dillenia turbinata</name>
    <dbReference type="NCBI Taxonomy" id="194707"/>
    <lineage>
        <taxon>Eukaryota</taxon>
        <taxon>Viridiplantae</taxon>
        <taxon>Streptophyta</taxon>
        <taxon>Embryophyta</taxon>
        <taxon>Tracheophyta</taxon>
        <taxon>Spermatophyta</taxon>
        <taxon>Magnoliopsida</taxon>
        <taxon>eudicotyledons</taxon>
        <taxon>Gunneridae</taxon>
        <taxon>Pentapetalae</taxon>
        <taxon>Dilleniales</taxon>
        <taxon>Dilleniaceae</taxon>
        <taxon>Dillenia</taxon>
    </lineage>
</organism>
<dbReference type="InterPro" id="IPR029472">
    <property type="entry name" value="Copia-like_N"/>
</dbReference>
<evidence type="ECO:0000256" key="1">
    <source>
        <dbReference type="SAM" id="MobiDB-lite"/>
    </source>
</evidence>
<protein>
    <submittedName>
        <fullName evidence="3">Retrotransposon Copia-like, N-terminal</fullName>
    </submittedName>
</protein>
<dbReference type="AlphaFoldDB" id="A0AAN8VCK7"/>
<feature type="domain" description="Retrotransposon Copia-like N-terminal" evidence="2">
    <location>
        <begin position="14"/>
        <end position="52"/>
    </location>
</feature>
<name>A0AAN8VCK7_9MAGN</name>
<dbReference type="Pfam" id="PF14244">
    <property type="entry name" value="Retrotran_gag_3"/>
    <property type="match status" value="1"/>
</dbReference>
<sequence length="189" mass="20958">MAEILNKQTPTIETSVAQIGIKLDGTNYALWSQVVDMNIPGKDKLGYINGDLPLSSQTDPTFRKWLTDNAIVKGSLSLSNGKSGMSSKSRTSSNGIKCSHCGNSKHTRENCFKLHGYLDWWHELQARKCHDKDKTEGKVAMVTIEPQLSLTPFVESSQGDYFSQIQVTIFLIKLLIPVLGYLTRGPPTI</sequence>
<reference evidence="3 4" key="1">
    <citation type="submission" date="2023-12" db="EMBL/GenBank/DDBJ databases">
        <title>A high-quality genome assembly for Dillenia turbinata (Dilleniales).</title>
        <authorList>
            <person name="Chanderbali A."/>
        </authorList>
    </citation>
    <scope>NUCLEOTIDE SEQUENCE [LARGE SCALE GENOMIC DNA]</scope>
    <source>
        <strain evidence="3">LSX21</strain>
        <tissue evidence="3">Leaf</tissue>
    </source>
</reference>
<dbReference type="Proteomes" id="UP001370490">
    <property type="component" value="Unassembled WGS sequence"/>
</dbReference>
<dbReference type="EMBL" id="JBAMMX010000016">
    <property type="protein sequence ID" value="KAK6924912.1"/>
    <property type="molecule type" value="Genomic_DNA"/>
</dbReference>
<accession>A0AAN8VCK7</accession>
<keyword evidence="4" id="KW-1185">Reference proteome</keyword>
<evidence type="ECO:0000313" key="3">
    <source>
        <dbReference type="EMBL" id="KAK6924912.1"/>
    </source>
</evidence>
<evidence type="ECO:0000259" key="2">
    <source>
        <dbReference type="Pfam" id="PF14244"/>
    </source>
</evidence>
<comment type="caution">
    <text evidence="3">The sequence shown here is derived from an EMBL/GenBank/DDBJ whole genome shotgun (WGS) entry which is preliminary data.</text>
</comment>
<dbReference type="PANTHER" id="PTHR34222">
    <property type="entry name" value="GAG_PRE-INTEGRS DOMAIN-CONTAINING PROTEIN"/>
    <property type="match status" value="1"/>
</dbReference>
<feature type="region of interest" description="Disordered" evidence="1">
    <location>
        <begin position="79"/>
        <end position="99"/>
    </location>
</feature>
<feature type="compositionally biased region" description="Low complexity" evidence="1">
    <location>
        <begin position="79"/>
        <end position="93"/>
    </location>
</feature>
<gene>
    <name evidence="3" type="ORF">RJ641_009238</name>
</gene>